<sequence>MLGLFEEALIQYDEIDALLTQLVINSNHGEPLDCIEVFMRDCNCCDGVSLAKSSQDFLRQLIKTHEANYVDLRNYLFSRQCNLLLKMDRRAWEIAQRTLDFLHNLIHELAMKEVKFSMPTGGASCCIILTSLEVLKTCENECDKEDMVYSLHFALLYQYARQKLDDLGTLCALMPDMTPDSSMQTICTSLSDGIGKTQGSEDLEPNSPSKRLQRALSSRLAFQSLYLELTDRAITIFKNIGRARAAKVLGVDLAQFFRVSVSMGSYLLTLFVTCLKSLGCS</sequence>
<feature type="domain" description="TRAPPC10/Trs130 N-terminal" evidence="1">
    <location>
        <begin position="1"/>
        <end position="94"/>
    </location>
</feature>
<accession>A0A9X0A6H6</accession>
<evidence type="ECO:0000259" key="1">
    <source>
        <dbReference type="Pfam" id="PF23036"/>
    </source>
</evidence>
<dbReference type="AlphaFoldDB" id="A0A9X0A6H6"/>
<dbReference type="EMBL" id="MU825396">
    <property type="protein sequence ID" value="KAJ7394278.1"/>
    <property type="molecule type" value="Genomic_DNA"/>
</dbReference>
<evidence type="ECO:0000313" key="3">
    <source>
        <dbReference type="Proteomes" id="UP001163046"/>
    </source>
</evidence>
<protein>
    <submittedName>
        <fullName evidence="2">Trafficking protein particle complex subunit 10</fullName>
    </submittedName>
</protein>
<proteinExistence type="predicted"/>
<dbReference type="GO" id="GO:1990071">
    <property type="term" value="C:TRAPPII protein complex"/>
    <property type="evidence" value="ECO:0007669"/>
    <property type="project" value="InterPro"/>
</dbReference>
<keyword evidence="3" id="KW-1185">Reference proteome</keyword>
<organism evidence="2 3">
    <name type="scientific">Desmophyllum pertusum</name>
    <dbReference type="NCBI Taxonomy" id="174260"/>
    <lineage>
        <taxon>Eukaryota</taxon>
        <taxon>Metazoa</taxon>
        <taxon>Cnidaria</taxon>
        <taxon>Anthozoa</taxon>
        <taxon>Hexacorallia</taxon>
        <taxon>Scleractinia</taxon>
        <taxon>Caryophylliina</taxon>
        <taxon>Caryophylliidae</taxon>
        <taxon>Desmophyllum</taxon>
    </lineage>
</organism>
<dbReference type="Pfam" id="PF23036">
    <property type="entry name" value="TRAPPC10_1st"/>
    <property type="match status" value="1"/>
</dbReference>
<dbReference type="PANTHER" id="PTHR13251">
    <property type="entry name" value="EPILEPSY HOLOPROSENCEPHALY CANDIDATE 1/TMEM1"/>
    <property type="match status" value="1"/>
</dbReference>
<name>A0A9X0A6H6_9CNID</name>
<dbReference type="GO" id="GO:0034498">
    <property type="term" value="P:early endosome to Golgi transport"/>
    <property type="evidence" value="ECO:0007669"/>
    <property type="project" value="TreeGrafter"/>
</dbReference>
<dbReference type="OrthoDB" id="10256906at2759"/>
<dbReference type="PANTHER" id="PTHR13251:SF3">
    <property type="entry name" value="TRAFFICKING PROTEIN PARTICLE COMPLEX SUBUNIT 10"/>
    <property type="match status" value="1"/>
</dbReference>
<comment type="caution">
    <text evidence="2">The sequence shown here is derived from an EMBL/GenBank/DDBJ whole genome shotgun (WGS) entry which is preliminary data.</text>
</comment>
<dbReference type="InterPro" id="IPR056913">
    <property type="entry name" value="TRAPPC10/Trs130_N"/>
</dbReference>
<dbReference type="GO" id="GO:0005829">
    <property type="term" value="C:cytosol"/>
    <property type="evidence" value="ECO:0007669"/>
    <property type="project" value="GOC"/>
</dbReference>
<reference evidence="2" key="1">
    <citation type="submission" date="2023-01" db="EMBL/GenBank/DDBJ databases">
        <title>Genome assembly of the deep-sea coral Lophelia pertusa.</title>
        <authorList>
            <person name="Herrera S."/>
            <person name="Cordes E."/>
        </authorList>
    </citation>
    <scope>NUCLEOTIDE SEQUENCE</scope>
    <source>
        <strain evidence="2">USNM1676648</strain>
        <tissue evidence="2">Polyp</tissue>
    </source>
</reference>
<evidence type="ECO:0000313" key="2">
    <source>
        <dbReference type="EMBL" id="KAJ7394278.1"/>
    </source>
</evidence>
<dbReference type="GO" id="GO:0006891">
    <property type="term" value="P:intra-Golgi vesicle-mediated transport"/>
    <property type="evidence" value="ECO:0007669"/>
    <property type="project" value="TreeGrafter"/>
</dbReference>
<dbReference type="Proteomes" id="UP001163046">
    <property type="component" value="Unassembled WGS sequence"/>
</dbReference>
<gene>
    <name evidence="2" type="primary">TRAPPC10_3</name>
    <name evidence="2" type="ORF">OS493_000080</name>
</gene>
<dbReference type="InterPro" id="IPR045126">
    <property type="entry name" value="TRAPPC10/Trs130"/>
</dbReference>